<sequence length="205" mass="21668">MGSPFDKKGGTATAAKPAAAAPAKEKAPLPGADDVTNVGEETTLGKGDPFAASDPTGISGYKPMAFLGQLVLMHATEHGSMATTVSKPGEESEFVRFDIIPLTLPEAGTPNMTVAVATDDGVACLNKDGEIEVFETYKVGERIEDIMVYNKPLVREGKKALDKGTAWLLGRIVKGNKKPGQSAPYILAAGSDEDKAIYQEWRKSL</sequence>
<reference evidence="2 3" key="1">
    <citation type="journal article" date="2015" name="Genome Announc.">
        <title>Genome Sequences of Mycobacteriophages AlanGrant, Baee, Corofin, OrangeOswald, and Vincenzo, New Members of Cluster B.</title>
        <authorList>
            <person name="Pope W.H."/>
            <person name="Carbonara M.E."/>
            <person name="Cioffi H.M."/>
            <person name="Cruz T."/>
            <person name="Dang B.Q."/>
            <person name="Doyle A.N."/>
            <person name="Fan O.H."/>
            <person name="Gallagher M."/>
            <person name="Gentile G.M."/>
            <person name="German B.A."/>
            <person name="Farrell M.E."/>
            <person name="Gerwig M."/>
            <person name="Hunter K.L."/>
            <person name="Lefever V.E."/>
            <person name="Marfisi N.A."/>
            <person name="McDonnell J.E."/>
            <person name="Monga J.K."/>
            <person name="Quiroz K.G."/>
            <person name="Pong A.C."/>
            <person name="Rimple P.A."/>
            <person name="Situ M."/>
            <person name="Sohnen P.C."/>
            <person name="Stockinger A.N."/>
            <person name="Thompson P.K."/>
            <person name="Torchio N.M."/>
            <person name="Toner C.L."/>
            <person name="Ulbrich M.C."/>
            <person name="Vohra N.I."/>
            <person name="Zakir A."/>
            <person name="Adkins N.L."/>
            <person name="Brown B.R."/>
            <person name="Churilla B.M."/>
            <person name="Kramer Z.J."/>
            <person name="Lapin J.S."/>
            <person name="Montgomery M.T."/>
            <person name="Prout A.K."/>
            <person name="Grubb S.R."/>
            <person name="Warner M.H."/>
            <person name="Bowman C.A."/>
            <person name="Russell D.A."/>
            <person name="Hatfull G.F."/>
        </authorList>
    </citation>
    <scope>NUCLEOTIDE SEQUENCE [LARGE SCALE GENOMIC DNA]</scope>
</reference>
<gene>
    <name evidence="2" type="primary">47</name>
    <name evidence="2" type="ORF">SEA_ALANGRANT_47</name>
</gene>
<evidence type="ECO:0000313" key="2">
    <source>
        <dbReference type="EMBL" id="AKF14712.1"/>
    </source>
</evidence>
<accession>A0A0F6SJS2</accession>
<dbReference type="EMBL" id="KR080200">
    <property type="protein sequence ID" value="AKF14712.1"/>
    <property type="molecule type" value="Genomic_DNA"/>
</dbReference>
<feature type="region of interest" description="Disordered" evidence="1">
    <location>
        <begin position="1"/>
        <end position="52"/>
    </location>
</feature>
<organism evidence="2 3">
    <name type="scientific">Mycobacterium phage AlanGrant</name>
    <dbReference type="NCBI Taxonomy" id="1647307"/>
    <lineage>
        <taxon>Viruses</taxon>
        <taxon>Duplodnaviria</taxon>
        <taxon>Heunggongvirae</taxon>
        <taxon>Uroviricota</taxon>
        <taxon>Caudoviricetes</taxon>
        <taxon>Bclasvirinae</taxon>
        <taxon>Coopervirus</taxon>
        <taxon>Coopervirus vincenzo</taxon>
    </lineage>
</organism>
<proteinExistence type="predicted"/>
<name>A0A0F6SJS2_9CAUD</name>
<evidence type="ECO:0000313" key="3">
    <source>
        <dbReference type="Proteomes" id="UP000225161"/>
    </source>
</evidence>
<feature type="compositionally biased region" description="Low complexity" evidence="1">
    <location>
        <begin position="10"/>
        <end position="32"/>
    </location>
</feature>
<dbReference type="Proteomes" id="UP000225161">
    <property type="component" value="Genome"/>
</dbReference>
<protein>
    <submittedName>
        <fullName evidence="2">Uncharacterized protein</fullName>
    </submittedName>
</protein>
<evidence type="ECO:0000256" key="1">
    <source>
        <dbReference type="SAM" id="MobiDB-lite"/>
    </source>
</evidence>